<comment type="catalytic activity">
    <reaction evidence="6">
        <text>AMP + ATP = 2 ADP</text>
        <dbReference type="Rhea" id="RHEA:12973"/>
        <dbReference type="ChEBI" id="CHEBI:30616"/>
        <dbReference type="ChEBI" id="CHEBI:456215"/>
        <dbReference type="ChEBI" id="CHEBI:456216"/>
        <dbReference type="EC" id="2.7.4.3"/>
    </reaction>
</comment>
<dbReference type="Pfam" id="PF00406">
    <property type="entry name" value="ADK"/>
    <property type="match status" value="1"/>
</dbReference>
<keyword evidence="4 5" id="KW-0418">Kinase</keyword>
<dbReference type="EMBL" id="PCTL01000025">
    <property type="protein sequence ID" value="PIP73303.1"/>
    <property type="molecule type" value="Genomic_DNA"/>
</dbReference>
<keyword evidence="2" id="KW-0545">Nucleotide biosynthesis</keyword>
<accession>A0A2H0CTQ3</accession>
<dbReference type="GO" id="GO:0004017">
    <property type="term" value="F:AMP kinase activity"/>
    <property type="evidence" value="ECO:0007669"/>
    <property type="project" value="UniProtKB-EC"/>
</dbReference>
<dbReference type="InterPro" id="IPR027417">
    <property type="entry name" value="P-loop_NTPase"/>
</dbReference>
<dbReference type="AlphaFoldDB" id="A0A2H0CTQ3"/>
<dbReference type="SUPFAM" id="SSF52540">
    <property type="entry name" value="P-loop containing nucleoside triphosphate hydrolases"/>
    <property type="match status" value="1"/>
</dbReference>
<keyword evidence="6" id="KW-0067">ATP-binding</keyword>
<evidence type="ECO:0000313" key="8">
    <source>
        <dbReference type="Proteomes" id="UP000230638"/>
    </source>
</evidence>
<comment type="subunit">
    <text evidence="6">Monomer.</text>
</comment>
<evidence type="ECO:0000256" key="2">
    <source>
        <dbReference type="ARBA" id="ARBA00022727"/>
    </source>
</evidence>
<proteinExistence type="inferred from homology"/>
<dbReference type="Gene3D" id="3.40.50.300">
    <property type="entry name" value="P-loop containing nucleotide triphosphate hydrolases"/>
    <property type="match status" value="1"/>
</dbReference>
<organism evidence="7 8">
    <name type="scientific">Candidatus Lloydbacteria bacterium CG22_combo_CG10-13_8_21_14_all_47_15</name>
    <dbReference type="NCBI Taxonomy" id="1974635"/>
    <lineage>
        <taxon>Bacteria</taxon>
        <taxon>Candidatus Lloydiibacteriota</taxon>
    </lineage>
</organism>
<keyword evidence="1 5" id="KW-0808">Transferase</keyword>
<evidence type="ECO:0000256" key="6">
    <source>
        <dbReference type="RuleBase" id="RU003331"/>
    </source>
</evidence>
<name>A0A2H0CTQ3_9BACT</name>
<dbReference type="Proteomes" id="UP000230638">
    <property type="component" value="Unassembled WGS sequence"/>
</dbReference>
<evidence type="ECO:0000256" key="1">
    <source>
        <dbReference type="ARBA" id="ARBA00022679"/>
    </source>
</evidence>
<gene>
    <name evidence="7" type="ORF">COW88_02470</name>
</gene>
<reference evidence="7 8" key="1">
    <citation type="submission" date="2017-09" db="EMBL/GenBank/DDBJ databases">
        <title>Depth-based differentiation of microbial function through sediment-hosted aquifers and enrichment of novel symbionts in the deep terrestrial subsurface.</title>
        <authorList>
            <person name="Probst A.J."/>
            <person name="Ladd B."/>
            <person name="Jarett J.K."/>
            <person name="Geller-Mcgrath D.E."/>
            <person name="Sieber C.M."/>
            <person name="Emerson J.B."/>
            <person name="Anantharaman K."/>
            <person name="Thomas B.C."/>
            <person name="Malmstrom R."/>
            <person name="Stieglmeier M."/>
            <person name="Klingl A."/>
            <person name="Woyke T."/>
            <person name="Ryan C.M."/>
            <person name="Banfield J.F."/>
        </authorList>
    </citation>
    <scope>NUCLEOTIDE SEQUENCE [LARGE SCALE GENOMIC DNA]</scope>
    <source>
        <strain evidence="7">CG22_combo_CG10-13_8_21_14_all_47_15</strain>
    </source>
</reference>
<comment type="caution">
    <text evidence="7">The sequence shown here is derived from an EMBL/GenBank/DDBJ whole genome shotgun (WGS) entry which is preliminary data.</text>
</comment>
<evidence type="ECO:0000256" key="3">
    <source>
        <dbReference type="ARBA" id="ARBA00022741"/>
    </source>
</evidence>
<comment type="similarity">
    <text evidence="5">Belongs to the adenylate kinase family.</text>
</comment>
<dbReference type="GO" id="GO:0005737">
    <property type="term" value="C:cytoplasm"/>
    <property type="evidence" value="ECO:0007669"/>
    <property type="project" value="UniProtKB-SubCell"/>
</dbReference>
<evidence type="ECO:0000313" key="7">
    <source>
        <dbReference type="EMBL" id="PIP73303.1"/>
    </source>
</evidence>
<dbReference type="InterPro" id="IPR000850">
    <property type="entry name" value="Adenylat/UMP-CMP_kin"/>
</dbReference>
<evidence type="ECO:0000256" key="5">
    <source>
        <dbReference type="RuleBase" id="RU003330"/>
    </source>
</evidence>
<dbReference type="PANTHER" id="PTHR23359">
    <property type="entry name" value="NUCLEOTIDE KINASE"/>
    <property type="match status" value="1"/>
</dbReference>
<comment type="subcellular location">
    <subcellularLocation>
        <location evidence="6">Cytoplasm</location>
    </subcellularLocation>
</comment>
<protein>
    <recommendedName>
        <fullName evidence="6">Adenylate kinase</fullName>
        <ecNumber evidence="6">2.7.4.3</ecNumber>
    </recommendedName>
</protein>
<dbReference type="GO" id="GO:0005524">
    <property type="term" value="F:ATP binding"/>
    <property type="evidence" value="ECO:0007669"/>
    <property type="project" value="UniProtKB-KW"/>
</dbReference>
<keyword evidence="3 6" id="KW-0547">Nucleotide-binding</keyword>
<sequence>MELPTYIFIGRSGCGKGTQAALLSDELKKRAPEREMLYLQTGALIRDFKAGENYSARRMNDIYMTGGRQPSFVAVNMWSNFFFKHIDDAKPQMLIADGTPRTLAEAEMLHRAFDWFYDIPEPTVIYLNVSNEWAIERLLGRGRMDDNKQDVAERLKWFETDVLPAVQYYRDNKYYRFFEVSGERSIEDIHQDIISRVFS</sequence>
<dbReference type="EC" id="2.7.4.3" evidence="6"/>
<dbReference type="PRINTS" id="PR00094">
    <property type="entry name" value="ADENYLTKNASE"/>
</dbReference>
<evidence type="ECO:0000256" key="4">
    <source>
        <dbReference type="ARBA" id="ARBA00022777"/>
    </source>
</evidence>